<dbReference type="SUPFAM" id="SSF52402">
    <property type="entry name" value="Adenine nucleotide alpha hydrolases-like"/>
    <property type="match status" value="1"/>
</dbReference>
<dbReference type="PRINTS" id="PR01438">
    <property type="entry name" value="UNVRSLSTRESS"/>
</dbReference>
<dbReference type="AlphaFoldDB" id="A0A3A3FT87"/>
<feature type="domain" description="UspA" evidence="2">
    <location>
        <begin position="3"/>
        <end position="141"/>
    </location>
</feature>
<dbReference type="InterPro" id="IPR006015">
    <property type="entry name" value="Universal_stress_UspA"/>
</dbReference>
<dbReference type="CDD" id="cd00293">
    <property type="entry name" value="USP-like"/>
    <property type="match status" value="1"/>
</dbReference>
<dbReference type="PANTHER" id="PTHR46268">
    <property type="entry name" value="STRESS RESPONSE PROTEIN NHAX"/>
    <property type="match status" value="1"/>
</dbReference>
<evidence type="ECO:0000256" key="1">
    <source>
        <dbReference type="ARBA" id="ARBA00008791"/>
    </source>
</evidence>
<name>A0A3A3FT87_9BURK</name>
<dbReference type="EMBL" id="QYUO01000001">
    <property type="protein sequence ID" value="RJF99402.1"/>
    <property type="molecule type" value="Genomic_DNA"/>
</dbReference>
<accession>A0A3A3FT87</accession>
<dbReference type="Pfam" id="PF00582">
    <property type="entry name" value="Usp"/>
    <property type="match status" value="1"/>
</dbReference>
<protein>
    <submittedName>
        <fullName evidence="3">Universal stress protein</fullName>
    </submittedName>
</protein>
<proteinExistence type="inferred from homology"/>
<dbReference type="InterPro" id="IPR006016">
    <property type="entry name" value="UspA"/>
</dbReference>
<dbReference type="OrthoDB" id="5295044at2"/>
<keyword evidence="4" id="KW-1185">Reference proteome</keyword>
<sequence length="141" mass="15166">MLKVLLAVDGSESSQRAVAHVIKRAGVTKDQPKMLLANVQYPLHGSVSTFVNAGQLKQHHHDEGMKVLEKARTALDAAGVAYSYHLFVGEPAEVLTRFAREQGCDEIVLGTRGFSGIGSLFMGSVATKVVHLAEMPVVLVK</sequence>
<comment type="similarity">
    <text evidence="1">Belongs to the universal stress protein A family.</text>
</comment>
<evidence type="ECO:0000313" key="3">
    <source>
        <dbReference type="EMBL" id="RJF99402.1"/>
    </source>
</evidence>
<dbReference type="InterPro" id="IPR014729">
    <property type="entry name" value="Rossmann-like_a/b/a_fold"/>
</dbReference>
<dbReference type="Proteomes" id="UP000265955">
    <property type="component" value="Unassembled WGS sequence"/>
</dbReference>
<dbReference type="PANTHER" id="PTHR46268:SF6">
    <property type="entry name" value="UNIVERSAL STRESS PROTEIN UP12"/>
    <property type="match status" value="1"/>
</dbReference>
<evidence type="ECO:0000259" key="2">
    <source>
        <dbReference type="Pfam" id="PF00582"/>
    </source>
</evidence>
<dbReference type="Gene3D" id="3.40.50.620">
    <property type="entry name" value="HUPs"/>
    <property type="match status" value="1"/>
</dbReference>
<dbReference type="RefSeq" id="WP_119769341.1">
    <property type="nucleotide sequence ID" value="NZ_QYUO01000001.1"/>
</dbReference>
<comment type="caution">
    <text evidence="3">The sequence shown here is derived from an EMBL/GenBank/DDBJ whole genome shotgun (WGS) entry which is preliminary data.</text>
</comment>
<evidence type="ECO:0000313" key="4">
    <source>
        <dbReference type="Proteomes" id="UP000265955"/>
    </source>
</evidence>
<organism evidence="3 4">
    <name type="scientific">Noviherbaspirillum saxi</name>
    <dbReference type="NCBI Taxonomy" id="2320863"/>
    <lineage>
        <taxon>Bacteria</taxon>
        <taxon>Pseudomonadati</taxon>
        <taxon>Pseudomonadota</taxon>
        <taxon>Betaproteobacteria</taxon>
        <taxon>Burkholderiales</taxon>
        <taxon>Oxalobacteraceae</taxon>
        <taxon>Noviherbaspirillum</taxon>
    </lineage>
</organism>
<reference evidence="4" key="1">
    <citation type="submission" date="2018-09" db="EMBL/GenBank/DDBJ databases">
        <authorList>
            <person name="Zhu H."/>
        </authorList>
    </citation>
    <scope>NUCLEOTIDE SEQUENCE [LARGE SCALE GENOMIC DNA]</scope>
    <source>
        <strain evidence="4">K1R23-30</strain>
    </source>
</reference>
<gene>
    <name evidence="3" type="ORF">D3871_13365</name>
</gene>